<dbReference type="InterPro" id="IPR050204">
    <property type="entry name" value="AraC_XylS_family_regulators"/>
</dbReference>
<name>A0A934R2H1_9BACT</name>
<evidence type="ECO:0000259" key="4">
    <source>
        <dbReference type="PROSITE" id="PS01124"/>
    </source>
</evidence>
<sequence length="306" mass="34252">MINADKDFEQTLFEKLHRSELFLTYQHAFRNATGLPLRLVDSDTNNFCLDDESVNRSGFCEKLHLCKMPCSACVDINHRLMTEALVNGPSTCHCFAGMAATAVPVRHGPRLIAFLKTGQVFTSVPAPKAFDELSKVLSRQGIAADDMESLKTAYLQTRAVEPERYQSMVFLLATFAEQLGKHVDKIALATEGAEPTAVARARKLIETSLADPLPLAVVARHAGLSESHFCRIFKEFTGLTLTDYINRRRIEWAKSELLKPEVRISEIAFQVGYQSLSQFNRSFARFTGSSPTGFRRRECVSLQRAD</sequence>
<evidence type="ECO:0000313" key="5">
    <source>
        <dbReference type="EMBL" id="MBK1814305.1"/>
    </source>
</evidence>
<evidence type="ECO:0000256" key="3">
    <source>
        <dbReference type="ARBA" id="ARBA00023163"/>
    </source>
</evidence>
<dbReference type="InterPro" id="IPR018060">
    <property type="entry name" value="HTH_AraC"/>
</dbReference>
<keyword evidence="2" id="KW-0238">DNA-binding</keyword>
<dbReference type="InterPro" id="IPR009057">
    <property type="entry name" value="Homeodomain-like_sf"/>
</dbReference>
<dbReference type="RefSeq" id="WP_200349271.1">
    <property type="nucleotide sequence ID" value="NZ_BAABHZ010000005.1"/>
</dbReference>
<evidence type="ECO:0000313" key="6">
    <source>
        <dbReference type="Proteomes" id="UP000600139"/>
    </source>
</evidence>
<dbReference type="GO" id="GO:0043565">
    <property type="term" value="F:sequence-specific DNA binding"/>
    <property type="evidence" value="ECO:0007669"/>
    <property type="project" value="InterPro"/>
</dbReference>
<dbReference type="Proteomes" id="UP000600139">
    <property type="component" value="Unassembled WGS sequence"/>
</dbReference>
<dbReference type="PANTHER" id="PTHR46796:SF6">
    <property type="entry name" value="ARAC SUBFAMILY"/>
    <property type="match status" value="1"/>
</dbReference>
<dbReference type="SUPFAM" id="SSF46689">
    <property type="entry name" value="Homeodomain-like"/>
    <property type="match status" value="2"/>
</dbReference>
<dbReference type="Pfam" id="PF10114">
    <property type="entry name" value="PocR"/>
    <property type="match status" value="1"/>
</dbReference>
<dbReference type="InterPro" id="IPR018062">
    <property type="entry name" value="HTH_AraC-typ_CS"/>
</dbReference>
<dbReference type="PRINTS" id="PR00032">
    <property type="entry name" value="HTHARAC"/>
</dbReference>
<evidence type="ECO:0000256" key="1">
    <source>
        <dbReference type="ARBA" id="ARBA00023015"/>
    </source>
</evidence>
<dbReference type="InterPro" id="IPR020449">
    <property type="entry name" value="Tscrpt_reg_AraC-type_HTH"/>
</dbReference>
<accession>A0A934R2H1</accession>
<dbReference type="InterPro" id="IPR018771">
    <property type="entry name" value="PocR_dom"/>
</dbReference>
<organism evidence="5 6">
    <name type="scientific">Luteolibacter yonseiensis</name>
    <dbReference type="NCBI Taxonomy" id="1144680"/>
    <lineage>
        <taxon>Bacteria</taxon>
        <taxon>Pseudomonadati</taxon>
        <taxon>Verrucomicrobiota</taxon>
        <taxon>Verrucomicrobiia</taxon>
        <taxon>Verrucomicrobiales</taxon>
        <taxon>Verrucomicrobiaceae</taxon>
        <taxon>Luteolibacter</taxon>
    </lineage>
</organism>
<dbReference type="PROSITE" id="PS01124">
    <property type="entry name" value="HTH_ARAC_FAMILY_2"/>
    <property type="match status" value="1"/>
</dbReference>
<keyword evidence="6" id="KW-1185">Reference proteome</keyword>
<keyword evidence="3" id="KW-0804">Transcription</keyword>
<gene>
    <name evidence="5" type="ORF">JIN84_01615</name>
</gene>
<evidence type="ECO:0000256" key="2">
    <source>
        <dbReference type="ARBA" id="ARBA00023125"/>
    </source>
</evidence>
<protein>
    <submittedName>
        <fullName evidence="5">Helix-turn-helix domain-containing protein</fullName>
    </submittedName>
</protein>
<proteinExistence type="predicted"/>
<dbReference type="PROSITE" id="PS00041">
    <property type="entry name" value="HTH_ARAC_FAMILY_1"/>
    <property type="match status" value="2"/>
</dbReference>
<keyword evidence="1" id="KW-0805">Transcription regulation</keyword>
<dbReference type="AlphaFoldDB" id="A0A934R2H1"/>
<dbReference type="Pfam" id="PF12833">
    <property type="entry name" value="HTH_18"/>
    <property type="match status" value="1"/>
</dbReference>
<dbReference type="PANTHER" id="PTHR46796">
    <property type="entry name" value="HTH-TYPE TRANSCRIPTIONAL ACTIVATOR RHAS-RELATED"/>
    <property type="match status" value="1"/>
</dbReference>
<dbReference type="Gene3D" id="1.10.10.60">
    <property type="entry name" value="Homeodomain-like"/>
    <property type="match status" value="2"/>
</dbReference>
<feature type="domain" description="HTH araC/xylS-type" evidence="4">
    <location>
        <begin position="199"/>
        <end position="297"/>
    </location>
</feature>
<dbReference type="EMBL" id="JAENIK010000002">
    <property type="protein sequence ID" value="MBK1814305.1"/>
    <property type="molecule type" value="Genomic_DNA"/>
</dbReference>
<dbReference type="SMART" id="SM00342">
    <property type="entry name" value="HTH_ARAC"/>
    <property type="match status" value="1"/>
</dbReference>
<dbReference type="GO" id="GO:0003700">
    <property type="term" value="F:DNA-binding transcription factor activity"/>
    <property type="evidence" value="ECO:0007669"/>
    <property type="project" value="InterPro"/>
</dbReference>
<comment type="caution">
    <text evidence="5">The sequence shown here is derived from an EMBL/GenBank/DDBJ whole genome shotgun (WGS) entry which is preliminary data.</text>
</comment>
<reference evidence="5" key="1">
    <citation type="submission" date="2021-01" db="EMBL/GenBank/DDBJ databases">
        <title>Modified the classification status of verrucomicrobia.</title>
        <authorList>
            <person name="Feng X."/>
        </authorList>
    </citation>
    <scope>NUCLEOTIDE SEQUENCE</scope>
    <source>
        <strain evidence="5">JCM 18052</strain>
    </source>
</reference>